<dbReference type="Proteomes" id="UP001500426">
    <property type="component" value="Unassembled WGS sequence"/>
</dbReference>
<feature type="chain" id="PRO_5045549132" description="DUF5723 domain-containing protein" evidence="1">
    <location>
        <begin position="28"/>
        <end position="227"/>
    </location>
</feature>
<organism evidence="2 3">
    <name type="scientific">Flavobacterium chungnamense</name>
    <dbReference type="NCBI Taxonomy" id="706182"/>
    <lineage>
        <taxon>Bacteria</taxon>
        <taxon>Pseudomonadati</taxon>
        <taxon>Bacteroidota</taxon>
        <taxon>Flavobacteriia</taxon>
        <taxon>Flavobacteriales</taxon>
        <taxon>Flavobacteriaceae</taxon>
        <taxon>Flavobacterium</taxon>
    </lineage>
</organism>
<reference evidence="3" key="1">
    <citation type="journal article" date="2019" name="Int. J. Syst. Evol. Microbiol.">
        <title>The Global Catalogue of Microorganisms (GCM) 10K type strain sequencing project: providing services to taxonomists for standard genome sequencing and annotation.</title>
        <authorList>
            <consortium name="The Broad Institute Genomics Platform"/>
            <consortium name="The Broad Institute Genome Sequencing Center for Infectious Disease"/>
            <person name="Wu L."/>
            <person name="Ma J."/>
        </authorList>
    </citation>
    <scope>NUCLEOTIDE SEQUENCE [LARGE SCALE GENOMIC DNA]</scope>
    <source>
        <strain evidence="3">JCM 17068</strain>
    </source>
</reference>
<dbReference type="InterPro" id="IPR058093">
    <property type="entry name" value="LA_2272-like"/>
</dbReference>
<protein>
    <recommendedName>
        <fullName evidence="4">DUF5723 domain-containing protein</fullName>
    </recommendedName>
</protein>
<dbReference type="NCBIfam" id="NF047436">
    <property type="entry name" value="LA_2272_repeat"/>
    <property type="match status" value="2"/>
</dbReference>
<name>A0ABP7UPZ5_9FLAO</name>
<sequence>MNYNFKTIIMKKRFLIFLFLVSLSVFSQNDSISSTVFSLTPRSNKDIRVNGIAIGLGINMGDENTLSKINGLNIEINPLSIFILMFDDPSRRGFSESSTATINGISLSSGHSNQNEDIVYNGLQFSLFSTSHSCNGISLNGFYNYATNMNGVHGSFLLNYSKKSNGLFVSFSNYSEINNGLQIGVFNKTENFYGVQLGVINKTKKQKGLQIGLWNINSKRSMPFLNW</sequence>
<gene>
    <name evidence="2" type="ORF">GCM10022388_14350</name>
</gene>
<feature type="signal peptide" evidence="1">
    <location>
        <begin position="1"/>
        <end position="27"/>
    </location>
</feature>
<keyword evidence="3" id="KW-1185">Reference proteome</keyword>
<evidence type="ECO:0008006" key="4">
    <source>
        <dbReference type="Google" id="ProtNLM"/>
    </source>
</evidence>
<dbReference type="EMBL" id="BAABCS010000015">
    <property type="protein sequence ID" value="GAA4049541.1"/>
    <property type="molecule type" value="Genomic_DNA"/>
</dbReference>
<proteinExistence type="predicted"/>
<evidence type="ECO:0000256" key="1">
    <source>
        <dbReference type="SAM" id="SignalP"/>
    </source>
</evidence>
<keyword evidence="1" id="KW-0732">Signal</keyword>
<evidence type="ECO:0000313" key="2">
    <source>
        <dbReference type="EMBL" id="GAA4049541.1"/>
    </source>
</evidence>
<evidence type="ECO:0000313" key="3">
    <source>
        <dbReference type="Proteomes" id="UP001500426"/>
    </source>
</evidence>
<comment type="caution">
    <text evidence="2">The sequence shown here is derived from an EMBL/GenBank/DDBJ whole genome shotgun (WGS) entry which is preliminary data.</text>
</comment>
<accession>A0ABP7UPZ5</accession>